<reference evidence="1" key="1">
    <citation type="submission" date="2018-01" db="EMBL/GenBank/DDBJ databases">
        <authorList>
            <person name="Regsiter A."/>
            <person name="William W."/>
        </authorList>
    </citation>
    <scope>NUCLEOTIDE SEQUENCE</scope>
    <source>
        <strain evidence="1">TRIP AH-1</strain>
    </source>
</reference>
<protein>
    <submittedName>
        <fullName evidence="1">Uncharacterized protein</fullName>
    </submittedName>
</protein>
<accession>A0A445N158</accession>
<evidence type="ECO:0000313" key="1">
    <source>
        <dbReference type="EMBL" id="SPD75413.1"/>
    </source>
</evidence>
<sequence length="138" mass="15549">MIELIECLNGYLFTGIIMKRLTITWNSTGIEAIRHLARNISFDEQPCTEINSEDIDFLAASELFASVSRKLTPSISKTLGLIVSQGGKGIPTFGAVLVFGKNRHRLFPDVVIRCARFQGIDTHRFLDYMEIGEHRYNA</sequence>
<proteinExistence type="predicted"/>
<name>A0A445N158_9BACT</name>
<dbReference type="EMBL" id="OJIN01000201">
    <property type="protein sequence ID" value="SPD75413.1"/>
    <property type="molecule type" value="Genomic_DNA"/>
</dbReference>
<gene>
    <name evidence="1" type="ORF">PITCH_A580016</name>
</gene>
<dbReference type="AlphaFoldDB" id="A0A445N158"/>
<organism evidence="1">
    <name type="scientific">uncultured Desulfobacterium sp</name>
    <dbReference type="NCBI Taxonomy" id="201089"/>
    <lineage>
        <taxon>Bacteria</taxon>
        <taxon>Pseudomonadati</taxon>
        <taxon>Thermodesulfobacteriota</taxon>
        <taxon>Desulfobacteria</taxon>
        <taxon>Desulfobacterales</taxon>
        <taxon>Desulfobacteriaceae</taxon>
        <taxon>Desulfobacterium</taxon>
        <taxon>environmental samples</taxon>
    </lineage>
</organism>